<organism evidence="1 2">
    <name type="scientific">Streptantibioticus cattleyicolor (strain ATCC 35852 / DSM 46488 / JCM 4925 / NBRC 14057 / NRRL 8057)</name>
    <name type="common">Streptomyces cattleya</name>
    <dbReference type="NCBI Taxonomy" id="1003195"/>
    <lineage>
        <taxon>Bacteria</taxon>
        <taxon>Bacillati</taxon>
        <taxon>Actinomycetota</taxon>
        <taxon>Actinomycetes</taxon>
        <taxon>Kitasatosporales</taxon>
        <taxon>Streptomycetaceae</taxon>
        <taxon>Streptantibioticus</taxon>
    </lineage>
</organism>
<gene>
    <name evidence="1" type="ordered locus">SCATT_02940</name>
</gene>
<evidence type="ECO:0000313" key="2">
    <source>
        <dbReference type="Proteomes" id="UP000007842"/>
    </source>
</evidence>
<name>G8WMU6_STREN</name>
<accession>G8WMU6</accession>
<dbReference type="KEGG" id="scy:SCATT_02940"/>
<dbReference type="HOGENOM" id="CLU_3141051_0_0_11"/>
<reference evidence="2" key="1">
    <citation type="submission" date="2011-12" db="EMBL/GenBank/DDBJ databases">
        <title>Complete genome sequence of Streptomyces cattleya strain DSM 46488.</title>
        <authorList>
            <person name="Ou H.-Y."/>
            <person name="Li P."/>
            <person name="Zhao C."/>
            <person name="O'Hagan D."/>
            <person name="Deng Z."/>
        </authorList>
    </citation>
    <scope>NUCLEOTIDE SEQUENCE [LARGE SCALE GENOMIC DNA]</scope>
    <source>
        <strain evidence="2">ATCC 35852 / DSM 46488 / JCM 4925 / NBRC 14057 / NRRL 8057</strain>
    </source>
</reference>
<proteinExistence type="predicted"/>
<sequence length="49" mass="5042">MAGLWFFSGAAQFGVGVARTEAPARRGGVEHLVPVASFGHSLISGLCLL</sequence>
<evidence type="ECO:0000313" key="1">
    <source>
        <dbReference type="EMBL" id="AEW92665.1"/>
    </source>
</evidence>
<protein>
    <submittedName>
        <fullName evidence="1">Uncharacterized protein</fullName>
    </submittedName>
</protein>
<dbReference type="EMBL" id="CP003219">
    <property type="protein sequence ID" value="AEW92665.1"/>
    <property type="molecule type" value="Genomic_DNA"/>
</dbReference>
<dbReference type="AlphaFoldDB" id="G8WMU6"/>
<dbReference type="PATRIC" id="fig|1003195.29.peg.289"/>
<dbReference type="Proteomes" id="UP000007842">
    <property type="component" value="Chromosome"/>
</dbReference>
<keyword evidence="2" id="KW-1185">Reference proteome</keyword>